<dbReference type="Proteomes" id="UP000276133">
    <property type="component" value="Unassembled WGS sequence"/>
</dbReference>
<evidence type="ECO:0000313" key="2">
    <source>
        <dbReference type="Proteomes" id="UP000276133"/>
    </source>
</evidence>
<sequence length="68" mass="8061">MSPLLNLFSSTSATNFRKNHKHLKFSSNYESKFVYPLFRKTSHLAKIKIKQRNIMLSLHFYSLSLKKN</sequence>
<reference evidence="1 2" key="1">
    <citation type="journal article" date="2018" name="Sci. Rep.">
        <title>Genomic signatures of local adaptation to the degree of environmental predictability in rotifers.</title>
        <authorList>
            <person name="Franch-Gras L."/>
            <person name="Hahn C."/>
            <person name="Garcia-Roger E.M."/>
            <person name="Carmona M.J."/>
            <person name="Serra M."/>
            <person name="Gomez A."/>
        </authorList>
    </citation>
    <scope>NUCLEOTIDE SEQUENCE [LARGE SCALE GENOMIC DNA]</scope>
    <source>
        <strain evidence="1">HYR1</strain>
    </source>
</reference>
<evidence type="ECO:0000313" key="1">
    <source>
        <dbReference type="EMBL" id="RNA30221.1"/>
    </source>
</evidence>
<keyword evidence="2" id="KW-1185">Reference proteome</keyword>
<comment type="caution">
    <text evidence="1">The sequence shown here is derived from an EMBL/GenBank/DDBJ whole genome shotgun (WGS) entry which is preliminary data.</text>
</comment>
<gene>
    <name evidence="1" type="ORF">BpHYR1_052284</name>
</gene>
<dbReference type="EMBL" id="REGN01002113">
    <property type="protein sequence ID" value="RNA30221.1"/>
    <property type="molecule type" value="Genomic_DNA"/>
</dbReference>
<dbReference type="AlphaFoldDB" id="A0A3M7S363"/>
<accession>A0A3M7S363</accession>
<proteinExistence type="predicted"/>
<protein>
    <submittedName>
        <fullName evidence="1">Uncharacterized protein</fullName>
    </submittedName>
</protein>
<organism evidence="1 2">
    <name type="scientific">Brachionus plicatilis</name>
    <name type="common">Marine rotifer</name>
    <name type="synonym">Brachionus muelleri</name>
    <dbReference type="NCBI Taxonomy" id="10195"/>
    <lineage>
        <taxon>Eukaryota</taxon>
        <taxon>Metazoa</taxon>
        <taxon>Spiralia</taxon>
        <taxon>Gnathifera</taxon>
        <taxon>Rotifera</taxon>
        <taxon>Eurotatoria</taxon>
        <taxon>Monogononta</taxon>
        <taxon>Pseudotrocha</taxon>
        <taxon>Ploima</taxon>
        <taxon>Brachionidae</taxon>
        <taxon>Brachionus</taxon>
    </lineage>
</organism>
<name>A0A3M7S363_BRAPC</name>